<dbReference type="GeneID" id="29418434"/>
<dbReference type="GO" id="GO:0004748">
    <property type="term" value="F:ribonucleoside-diphosphate reductase activity, thioredoxin disulfide as acceptor"/>
    <property type="evidence" value="ECO:0007669"/>
    <property type="project" value="UniProtKB-EC"/>
</dbReference>
<protein>
    <recommendedName>
        <fullName evidence="2">ribonucleoside-diphosphate reductase</fullName>
        <ecNumber evidence="2">1.17.4.1</ecNumber>
    </recommendedName>
</protein>
<evidence type="ECO:0000256" key="3">
    <source>
        <dbReference type="ARBA" id="ARBA00022634"/>
    </source>
</evidence>
<evidence type="ECO:0000259" key="6">
    <source>
        <dbReference type="Pfam" id="PF12637"/>
    </source>
</evidence>
<dbReference type="EC" id="1.17.4.1" evidence="2"/>
<name>W6N8W4_CLOTY</name>
<accession>W6N8W4</accession>
<sequence>MYSYIPKGVCSRKISFDVVDDKITHVSFVGGCNGNLQGISRLIEGMNVEEAVKRLKGISCNGKGTSCPDQFAKAVSSIVLNKQHA</sequence>
<dbReference type="EMBL" id="CBXI010000044">
    <property type="protein sequence ID" value="CDL92875.1"/>
    <property type="molecule type" value="Genomic_DNA"/>
</dbReference>
<keyword evidence="8" id="KW-1185">Reference proteome</keyword>
<evidence type="ECO:0000256" key="5">
    <source>
        <dbReference type="ARBA" id="ARBA00047754"/>
    </source>
</evidence>
<evidence type="ECO:0000313" key="8">
    <source>
        <dbReference type="Proteomes" id="UP000019482"/>
    </source>
</evidence>
<comment type="similarity">
    <text evidence="1">Belongs to the ribonucleoside diphosphate reductase class-2 family.</text>
</comment>
<proteinExistence type="inferred from homology"/>
<keyword evidence="4" id="KW-0547">Nucleotide-binding</keyword>
<dbReference type="InterPro" id="IPR024434">
    <property type="entry name" value="TSCPD_dom"/>
</dbReference>
<reference evidence="7 8" key="1">
    <citation type="journal article" date="2015" name="Genome Announc.">
        <title>Draft Genome Sequence of Clostridium tyrobutyricum Strain DIVETGP, Isolated from Cow's Milk for Grana Padano Production.</title>
        <authorList>
            <person name="Soggiu A."/>
            <person name="Piras C."/>
            <person name="Gaiarsa S."/>
            <person name="Sassera D."/>
            <person name="Roncada P."/>
            <person name="Bendixen E."/>
            <person name="Brasca M."/>
            <person name="Bonizzi L."/>
        </authorList>
    </citation>
    <scope>NUCLEOTIDE SEQUENCE [LARGE SCALE GENOMIC DNA]</scope>
    <source>
        <strain evidence="7 8">DIVETGP</strain>
    </source>
</reference>
<dbReference type="OrthoDB" id="9801525at2"/>
<evidence type="ECO:0000313" key="7">
    <source>
        <dbReference type="EMBL" id="CDL92875.1"/>
    </source>
</evidence>
<dbReference type="GO" id="GO:0000166">
    <property type="term" value="F:nucleotide binding"/>
    <property type="evidence" value="ECO:0007669"/>
    <property type="project" value="UniProtKB-KW"/>
</dbReference>
<comment type="caution">
    <text evidence="7">The sequence shown here is derived from an EMBL/GenBank/DDBJ whole genome shotgun (WGS) entry which is preliminary data.</text>
</comment>
<dbReference type="InterPro" id="IPR023806">
    <property type="entry name" value="CHP03905"/>
</dbReference>
<comment type="catalytic activity">
    <reaction evidence="5">
        <text>a 2'-deoxyribonucleoside 5'-diphosphate + [thioredoxin]-disulfide + H2O = a ribonucleoside 5'-diphosphate + [thioredoxin]-dithiol</text>
        <dbReference type="Rhea" id="RHEA:23252"/>
        <dbReference type="Rhea" id="RHEA-COMP:10698"/>
        <dbReference type="Rhea" id="RHEA-COMP:10700"/>
        <dbReference type="ChEBI" id="CHEBI:15377"/>
        <dbReference type="ChEBI" id="CHEBI:29950"/>
        <dbReference type="ChEBI" id="CHEBI:50058"/>
        <dbReference type="ChEBI" id="CHEBI:57930"/>
        <dbReference type="ChEBI" id="CHEBI:73316"/>
        <dbReference type="EC" id="1.17.4.1"/>
    </reaction>
</comment>
<feature type="domain" description="TSCPD" evidence="6">
    <location>
        <begin position="4"/>
        <end position="76"/>
    </location>
</feature>
<dbReference type="AlphaFoldDB" id="W6N8W4"/>
<dbReference type="GO" id="GO:0071897">
    <property type="term" value="P:DNA biosynthetic process"/>
    <property type="evidence" value="ECO:0007669"/>
    <property type="project" value="UniProtKB-KW"/>
</dbReference>
<dbReference type="NCBIfam" id="TIGR03905">
    <property type="entry name" value="TIGR03905_4_Cys"/>
    <property type="match status" value="1"/>
</dbReference>
<dbReference type="RefSeq" id="WP_017894961.1">
    <property type="nucleotide sequence ID" value="NZ_CBXI010000044.1"/>
</dbReference>
<dbReference type="Proteomes" id="UP000019482">
    <property type="component" value="Unassembled WGS sequence"/>
</dbReference>
<organism evidence="7 8">
    <name type="scientific">Clostridium tyrobutyricum DIVETGP</name>
    <dbReference type="NCBI Taxonomy" id="1408889"/>
    <lineage>
        <taxon>Bacteria</taxon>
        <taxon>Bacillati</taxon>
        <taxon>Bacillota</taxon>
        <taxon>Clostridia</taxon>
        <taxon>Eubacteriales</taxon>
        <taxon>Clostridiaceae</taxon>
        <taxon>Clostridium</taxon>
    </lineage>
</organism>
<evidence type="ECO:0000256" key="4">
    <source>
        <dbReference type="ARBA" id="ARBA00022741"/>
    </source>
</evidence>
<keyword evidence="3" id="KW-0237">DNA synthesis</keyword>
<evidence type="ECO:0000256" key="2">
    <source>
        <dbReference type="ARBA" id="ARBA00012274"/>
    </source>
</evidence>
<gene>
    <name evidence="7" type="ORF">CTDIVETGP_2945</name>
</gene>
<evidence type="ECO:0000256" key="1">
    <source>
        <dbReference type="ARBA" id="ARBA00007405"/>
    </source>
</evidence>
<dbReference type="Pfam" id="PF12637">
    <property type="entry name" value="TSCPD"/>
    <property type="match status" value="1"/>
</dbReference>